<dbReference type="EMBL" id="GL446286">
    <property type="protein sequence ID" value="EFN88083.1"/>
    <property type="molecule type" value="Genomic_DNA"/>
</dbReference>
<dbReference type="STRING" id="610380.E2B881"/>
<dbReference type="OrthoDB" id="2021143at2759"/>
<evidence type="ECO:0000256" key="1">
    <source>
        <dbReference type="ARBA" id="ARBA00009505"/>
    </source>
</evidence>
<dbReference type="InParanoid" id="E2B881"/>
<keyword evidence="3" id="KW-0962">Peroxisome biogenesis</keyword>
<protein>
    <recommendedName>
        <fullName evidence="2 3">Peroxisomal membrane protein PEX16</fullName>
    </recommendedName>
</protein>
<sequence length="334" mass="38549">MANSLKVKIDKLFAAYKKRIVENPQLVSEVEVAIKWLSYFSVGHFNNSNLALEIIYSMPNLIMLSNDMLMYHSNNLHPKIPQYESKIKILLTVLEYTQTLLEATGKKLGGEIGRWLIIAVVQFTKTLLRLLLIYVCKERITKNPSVPPLNRKFFNKATGNLQLKEGFKLKRSGVVVRAIKYAEPIQLRTWKALPCDADENQNLSKNQWSDISLKLAESLYVMKPLIYLGCISATSQQHWQPWMLSLLVDITSLYTFSHCSRNTVLSKEENIELISRKINLLLYILKSPFYEKYGRAKINILLDRISASVPLTNLLMNSLKRNLEYINSMYFYTS</sequence>
<dbReference type="PANTHER" id="PTHR13299:SF0">
    <property type="entry name" value="PEROXISOMAL MEMBRANE PROTEIN PEX16"/>
    <property type="match status" value="1"/>
</dbReference>
<gene>
    <name evidence="4" type="ORF">EAI_03593</name>
</gene>
<reference evidence="4 5" key="1">
    <citation type="journal article" date="2010" name="Science">
        <title>Genomic comparison of the ants Camponotus floridanus and Harpegnathos saltator.</title>
        <authorList>
            <person name="Bonasio R."/>
            <person name="Zhang G."/>
            <person name="Ye C."/>
            <person name="Mutti N.S."/>
            <person name="Fang X."/>
            <person name="Qin N."/>
            <person name="Donahue G."/>
            <person name="Yang P."/>
            <person name="Li Q."/>
            <person name="Li C."/>
            <person name="Zhang P."/>
            <person name="Huang Z."/>
            <person name="Berger S.L."/>
            <person name="Reinberg D."/>
            <person name="Wang J."/>
            <person name="Liebig J."/>
        </authorList>
    </citation>
    <scope>NUCLEOTIDE SEQUENCE [LARGE SCALE GENOMIC DNA]</scope>
    <source>
        <strain evidence="4 5">R22 G/1</strain>
    </source>
</reference>
<dbReference type="GO" id="GO:0005778">
    <property type="term" value="C:peroxisomal membrane"/>
    <property type="evidence" value="ECO:0007669"/>
    <property type="project" value="UniProtKB-SubCell"/>
</dbReference>
<dbReference type="GO" id="GO:0007031">
    <property type="term" value="P:peroxisome organization"/>
    <property type="evidence" value="ECO:0007669"/>
    <property type="project" value="UniProtKB-KW"/>
</dbReference>
<name>E2B881_HARSA</name>
<dbReference type="AlphaFoldDB" id="E2B881"/>
<dbReference type="PANTHER" id="PTHR13299">
    <property type="entry name" value="PEROXISOMAL MEMBRANE PROTEIN PEX16"/>
    <property type="match status" value="1"/>
</dbReference>
<evidence type="ECO:0000313" key="4">
    <source>
        <dbReference type="EMBL" id="EFN88083.1"/>
    </source>
</evidence>
<comment type="similarity">
    <text evidence="1 3">Belongs to the peroxin-16 family.</text>
</comment>
<keyword evidence="3" id="KW-0576">Peroxisome</keyword>
<evidence type="ECO:0000256" key="3">
    <source>
        <dbReference type="RuleBase" id="RU365003"/>
    </source>
</evidence>
<dbReference type="Proteomes" id="UP000008237">
    <property type="component" value="Unassembled WGS sequence"/>
</dbReference>
<organism evidence="5">
    <name type="scientific">Harpegnathos saltator</name>
    <name type="common">Jerdon's jumping ant</name>
    <dbReference type="NCBI Taxonomy" id="610380"/>
    <lineage>
        <taxon>Eukaryota</taxon>
        <taxon>Metazoa</taxon>
        <taxon>Ecdysozoa</taxon>
        <taxon>Arthropoda</taxon>
        <taxon>Hexapoda</taxon>
        <taxon>Insecta</taxon>
        <taxon>Pterygota</taxon>
        <taxon>Neoptera</taxon>
        <taxon>Endopterygota</taxon>
        <taxon>Hymenoptera</taxon>
        <taxon>Apocrita</taxon>
        <taxon>Aculeata</taxon>
        <taxon>Formicoidea</taxon>
        <taxon>Formicidae</taxon>
        <taxon>Ponerinae</taxon>
        <taxon>Ponerini</taxon>
        <taxon>Harpegnathos</taxon>
    </lineage>
</organism>
<dbReference type="InterPro" id="IPR013919">
    <property type="entry name" value="Pex16"/>
</dbReference>
<evidence type="ECO:0000256" key="2">
    <source>
        <dbReference type="ARBA" id="ARBA00018577"/>
    </source>
</evidence>
<comment type="subcellular location">
    <subcellularLocation>
        <location evidence="3">Peroxisome membrane</location>
    </subcellularLocation>
</comment>
<dbReference type="Pfam" id="PF08610">
    <property type="entry name" value="Pex16"/>
    <property type="match status" value="1"/>
</dbReference>
<proteinExistence type="inferred from homology"/>
<dbReference type="OMA" id="PTWQSTY"/>
<evidence type="ECO:0000313" key="5">
    <source>
        <dbReference type="Proteomes" id="UP000008237"/>
    </source>
</evidence>
<keyword evidence="5" id="KW-1185">Reference proteome</keyword>
<dbReference type="FunCoup" id="E2B881">
    <property type="interactions" value="1677"/>
</dbReference>
<accession>E2B881</accession>